<sequence>MMKAIGIKPGVLFGDDITKVFQYCKDNKFALPAVNCTSSSTINAVLEAARKNKSPVIIQFSNGGAAFIAGKGVCNTDQKAAILGSIAGARHVHAMAEAYGVPVILHTDHCSKKLLPWLDGCIAASEEEFAKTGHPLFSMHMVDLSEEPHDENIAITSKYLERMSKMNMTLEMEIGITGGEEDGVNNDNVDPDKLYSTPEDIELVYTTLNKISNKFTIAAAFGNVHGVYKPGNVVLRPEILGQCQEHIRTKFELSEHNPCFFVFHGGSGSSDEDIKAALEHGVIKMNIDTDTQWAYWDGIKGFYEDKKDYLQGQMGNPEGDDKPNKKNYDPRVWIRKAEESMIRRLDEAFISLNCVNRC</sequence>
<comment type="catalytic activity">
    <reaction evidence="1">
        <text>beta-D-fructose 1,6-bisphosphate = D-glyceraldehyde 3-phosphate + dihydroxyacetone phosphate</text>
        <dbReference type="Rhea" id="RHEA:14729"/>
        <dbReference type="ChEBI" id="CHEBI:32966"/>
        <dbReference type="ChEBI" id="CHEBI:57642"/>
        <dbReference type="ChEBI" id="CHEBI:59776"/>
        <dbReference type="EC" id="4.1.2.13"/>
    </reaction>
</comment>
<keyword evidence="10" id="KW-0456">Lyase</keyword>
<dbReference type="InterPro" id="IPR013785">
    <property type="entry name" value="Aldolase_TIM"/>
</dbReference>
<dbReference type="PROSITE" id="PS00806">
    <property type="entry name" value="ALDOLASE_CLASS_II_2"/>
    <property type="match status" value="1"/>
</dbReference>
<dbReference type="PIRSF" id="PIRSF001359">
    <property type="entry name" value="F_bP_aldolase_II"/>
    <property type="match status" value="1"/>
</dbReference>
<keyword evidence="8" id="KW-0862">Zinc</keyword>
<dbReference type="AlphaFoldDB" id="A0A6A7GAH2"/>
<reference evidence="11" key="1">
    <citation type="submission" date="2017-11" db="EMBL/GenBank/DDBJ databases">
        <title>The sensing device of the deep-sea amphipod.</title>
        <authorList>
            <person name="Kobayashi H."/>
            <person name="Nagahama T."/>
            <person name="Arai W."/>
            <person name="Sasagawa Y."/>
            <person name="Umeda M."/>
            <person name="Hayashi T."/>
            <person name="Nikaido I."/>
            <person name="Watanabe H."/>
            <person name="Oguri K."/>
            <person name="Kitazato H."/>
            <person name="Fujioka K."/>
            <person name="Kido Y."/>
            <person name="Takami H."/>
        </authorList>
    </citation>
    <scope>NUCLEOTIDE SEQUENCE</scope>
    <source>
        <tissue evidence="11">Whole body</tissue>
    </source>
</reference>
<proteinExistence type="evidence at transcript level"/>
<name>A0A6A7GAH2_9CRUS</name>
<dbReference type="Gene3D" id="3.20.20.70">
    <property type="entry name" value="Aldolase class I"/>
    <property type="match status" value="1"/>
</dbReference>
<evidence type="ECO:0000256" key="4">
    <source>
        <dbReference type="ARBA" id="ARBA00004714"/>
    </source>
</evidence>
<evidence type="ECO:0000256" key="5">
    <source>
        <dbReference type="ARBA" id="ARBA00005812"/>
    </source>
</evidence>
<dbReference type="UniPathway" id="UPA00109">
    <property type="reaction ID" value="UER00183"/>
</dbReference>
<dbReference type="GO" id="GO:0005829">
    <property type="term" value="C:cytosol"/>
    <property type="evidence" value="ECO:0007669"/>
    <property type="project" value="TreeGrafter"/>
</dbReference>
<dbReference type="InterPro" id="IPR006411">
    <property type="entry name" value="Fruct_bisP_bact"/>
</dbReference>
<dbReference type="PANTHER" id="PTHR30559">
    <property type="entry name" value="FRUCTOSE-BISPHOSPHATE ALDOLASE CLASS 2"/>
    <property type="match status" value="1"/>
</dbReference>
<dbReference type="NCBIfam" id="NF006628">
    <property type="entry name" value="PRK09197.1"/>
    <property type="match status" value="1"/>
</dbReference>
<keyword evidence="7" id="KW-0479">Metal-binding</keyword>
<protein>
    <recommendedName>
        <fullName evidence="6">fructose-bisphosphate aldolase</fullName>
        <ecNumber evidence="6">4.1.2.13</ecNumber>
    </recommendedName>
</protein>
<evidence type="ECO:0000256" key="2">
    <source>
        <dbReference type="ARBA" id="ARBA00001947"/>
    </source>
</evidence>
<dbReference type="PROSITE" id="PS00602">
    <property type="entry name" value="ALDOLASE_CLASS_II_1"/>
    <property type="match status" value="1"/>
</dbReference>
<dbReference type="EC" id="4.1.2.13" evidence="6"/>
<evidence type="ECO:0000256" key="1">
    <source>
        <dbReference type="ARBA" id="ARBA00000441"/>
    </source>
</evidence>
<dbReference type="InterPro" id="IPR000771">
    <property type="entry name" value="FBA_II"/>
</dbReference>
<dbReference type="NCBIfam" id="TIGR00167">
    <property type="entry name" value="cbbA"/>
    <property type="match status" value="1"/>
</dbReference>
<dbReference type="FunFam" id="3.20.20.70:FF:000013">
    <property type="entry name" value="Class II fructose-bisphosphate aldolase"/>
    <property type="match status" value="1"/>
</dbReference>
<accession>A0A6A7GAH2</accession>
<dbReference type="NCBIfam" id="TIGR01520">
    <property type="entry name" value="FruBisAldo_II_A"/>
    <property type="match status" value="1"/>
</dbReference>
<dbReference type="EMBL" id="IACT01008202">
    <property type="protein sequence ID" value="LAC27314.1"/>
    <property type="molecule type" value="mRNA"/>
</dbReference>
<comment type="function">
    <text evidence="3">Catalyzes the aldol condensation of dihydroxyacetone phosphate (DHAP or glycerone-phosphate) with glyceraldehyde 3-phosphate (G3P) to form fructose 1,6-bisphosphate (FBP) in gluconeogenesis and the reverse reaction in glycolysis.</text>
</comment>
<comment type="cofactor">
    <cofactor evidence="2">
        <name>Zn(2+)</name>
        <dbReference type="ChEBI" id="CHEBI:29105"/>
    </cofactor>
</comment>
<dbReference type="SUPFAM" id="SSF51569">
    <property type="entry name" value="Aldolase"/>
    <property type="match status" value="1"/>
</dbReference>
<evidence type="ECO:0000256" key="7">
    <source>
        <dbReference type="ARBA" id="ARBA00022723"/>
    </source>
</evidence>
<keyword evidence="9" id="KW-0324">Glycolysis</keyword>
<dbReference type="GO" id="GO:0006094">
    <property type="term" value="P:gluconeogenesis"/>
    <property type="evidence" value="ECO:0007669"/>
    <property type="project" value="TreeGrafter"/>
</dbReference>
<organism evidence="11">
    <name type="scientific">Hirondellea gigas</name>
    <dbReference type="NCBI Taxonomy" id="1518452"/>
    <lineage>
        <taxon>Eukaryota</taxon>
        <taxon>Metazoa</taxon>
        <taxon>Ecdysozoa</taxon>
        <taxon>Arthropoda</taxon>
        <taxon>Crustacea</taxon>
        <taxon>Multicrustacea</taxon>
        <taxon>Malacostraca</taxon>
        <taxon>Eumalacostraca</taxon>
        <taxon>Peracarida</taxon>
        <taxon>Amphipoda</taxon>
        <taxon>Amphilochidea</taxon>
        <taxon>Lysianassida</taxon>
        <taxon>Lysianassidira</taxon>
        <taxon>Lysianassoidea</taxon>
        <taxon>Lysianassidae</taxon>
        <taxon>Hirondellea</taxon>
    </lineage>
</organism>
<evidence type="ECO:0000256" key="3">
    <source>
        <dbReference type="ARBA" id="ARBA00002181"/>
    </source>
</evidence>
<comment type="similarity">
    <text evidence="5">Belongs to the class II fructose-bisphosphate aldolase family.</text>
</comment>
<dbReference type="PANTHER" id="PTHR30559:SF0">
    <property type="entry name" value="FRUCTOSE-BISPHOSPHATE ALDOLASE"/>
    <property type="match status" value="1"/>
</dbReference>
<evidence type="ECO:0000256" key="8">
    <source>
        <dbReference type="ARBA" id="ARBA00022833"/>
    </source>
</evidence>
<comment type="pathway">
    <text evidence="4">Carbohydrate degradation; glycolysis; D-glyceraldehyde 3-phosphate and glycerone phosphate from D-glucose: step 4/4.</text>
</comment>
<evidence type="ECO:0000313" key="11">
    <source>
        <dbReference type="EMBL" id="LAC27314.1"/>
    </source>
</evidence>
<dbReference type="Pfam" id="PF01116">
    <property type="entry name" value="F_bP_aldolase"/>
    <property type="match status" value="1"/>
</dbReference>
<evidence type="ECO:0000256" key="10">
    <source>
        <dbReference type="ARBA" id="ARBA00023239"/>
    </source>
</evidence>
<dbReference type="CDD" id="cd00946">
    <property type="entry name" value="FBP_aldolase_IIA"/>
    <property type="match status" value="1"/>
</dbReference>
<dbReference type="GO" id="GO:0004332">
    <property type="term" value="F:fructose-bisphosphate aldolase activity"/>
    <property type="evidence" value="ECO:0007669"/>
    <property type="project" value="UniProtKB-EC"/>
</dbReference>
<evidence type="ECO:0000256" key="9">
    <source>
        <dbReference type="ARBA" id="ARBA00023152"/>
    </source>
</evidence>
<evidence type="ECO:0000256" key="6">
    <source>
        <dbReference type="ARBA" id="ARBA00013068"/>
    </source>
</evidence>
<dbReference type="GO" id="GO:0006096">
    <property type="term" value="P:glycolytic process"/>
    <property type="evidence" value="ECO:0007669"/>
    <property type="project" value="UniProtKB-UniPathway"/>
</dbReference>
<dbReference type="GO" id="GO:0008270">
    <property type="term" value="F:zinc ion binding"/>
    <property type="evidence" value="ECO:0007669"/>
    <property type="project" value="InterPro"/>
</dbReference>